<accession>A0A2H3DW32</accession>
<organism evidence="1 2">
    <name type="scientific">Armillaria gallica</name>
    <name type="common">Bulbous honey fungus</name>
    <name type="synonym">Armillaria bulbosa</name>
    <dbReference type="NCBI Taxonomy" id="47427"/>
    <lineage>
        <taxon>Eukaryota</taxon>
        <taxon>Fungi</taxon>
        <taxon>Dikarya</taxon>
        <taxon>Basidiomycota</taxon>
        <taxon>Agaricomycotina</taxon>
        <taxon>Agaricomycetes</taxon>
        <taxon>Agaricomycetidae</taxon>
        <taxon>Agaricales</taxon>
        <taxon>Marasmiineae</taxon>
        <taxon>Physalacriaceae</taxon>
        <taxon>Armillaria</taxon>
    </lineage>
</organism>
<evidence type="ECO:0000313" key="2">
    <source>
        <dbReference type="Proteomes" id="UP000217790"/>
    </source>
</evidence>
<sequence length="105" mass="12046">MISPRAPRLLIEGVVSFAEMDAAVFRLLVFILALNGSHTVPYNLRRIPLSFHLLCFRVPCFSRSVEYRQQWLYVQSIASTNTQLRDLPIPVTTGELKTVYRELHG</sequence>
<keyword evidence="2" id="KW-1185">Reference proteome</keyword>
<proteinExistence type="predicted"/>
<dbReference type="Proteomes" id="UP000217790">
    <property type="component" value="Unassembled WGS sequence"/>
</dbReference>
<dbReference type="AlphaFoldDB" id="A0A2H3DW32"/>
<dbReference type="InParanoid" id="A0A2H3DW32"/>
<protein>
    <submittedName>
        <fullName evidence="1">Uncharacterized protein</fullName>
    </submittedName>
</protein>
<dbReference type="EMBL" id="KZ293652">
    <property type="protein sequence ID" value="PBK95038.1"/>
    <property type="molecule type" value="Genomic_DNA"/>
</dbReference>
<evidence type="ECO:0000313" key="1">
    <source>
        <dbReference type="EMBL" id="PBK95038.1"/>
    </source>
</evidence>
<reference evidence="2" key="1">
    <citation type="journal article" date="2017" name="Nat. Ecol. Evol.">
        <title>Genome expansion and lineage-specific genetic innovations in the forest pathogenic fungi Armillaria.</title>
        <authorList>
            <person name="Sipos G."/>
            <person name="Prasanna A.N."/>
            <person name="Walter M.C."/>
            <person name="O'Connor E."/>
            <person name="Balint B."/>
            <person name="Krizsan K."/>
            <person name="Kiss B."/>
            <person name="Hess J."/>
            <person name="Varga T."/>
            <person name="Slot J."/>
            <person name="Riley R."/>
            <person name="Boka B."/>
            <person name="Rigling D."/>
            <person name="Barry K."/>
            <person name="Lee J."/>
            <person name="Mihaltcheva S."/>
            <person name="LaButti K."/>
            <person name="Lipzen A."/>
            <person name="Waldron R."/>
            <person name="Moloney N.M."/>
            <person name="Sperisen C."/>
            <person name="Kredics L."/>
            <person name="Vagvoelgyi C."/>
            <person name="Patrignani A."/>
            <person name="Fitzpatrick D."/>
            <person name="Nagy I."/>
            <person name="Doyle S."/>
            <person name="Anderson J.B."/>
            <person name="Grigoriev I.V."/>
            <person name="Gueldener U."/>
            <person name="Muensterkoetter M."/>
            <person name="Nagy L.G."/>
        </authorList>
    </citation>
    <scope>NUCLEOTIDE SEQUENCE [LARGE SCALE GENOMIC DNA]</scope>
    <source>
        <strain evidence="2">Ar21-2</strain>
    </source>
</reference>
<gene>
    <name evidence="1" type="ORF">ARMGADRAFT_785642</name>
</gene>
<name>A0A2H3DW32_ARMGA</name>